<dbReference type="InterPro" id="IPR012550">
    <property type="entry name" value="DUF1706"/>
</dbReference>
<proteinExistence type="predicted"/>
<name>A0A0S7BGI3_9CHLR</name>
<dbReference type="Proteomes" id="UP000055060">
    <property type="component" value="Unassembled WGS sequence"/>
</dbReference>
<evidence type="ECO:0000313" key="1">
    <source>
        <dbReference type="EMBL" id="GAP12554.1"/>
    </source>
</evidence>
<dbReference type="InterPro" id="IPR034660">
    <property type="entry name" value="DinB/YfiT-like"/>
</dbReference>
<dbReference type="STRING" id="360412.LARV_00290"/>
<sequence>MPRATTKTDLIADFQAEKDKLDQFLAALTPEQKVSAGALGDWSPKDVLAHLAEWMHMLLGWYAAGQRGEKPILPAPGYKWSQLPVLNQVIYEKYAGCPLEEAEKLFADAFEEVRALAFRLSEEDLFRRGRYPWAGSNTLALLIQANTGSHFRWAHTQMRKKLFPRRKKAAA</sequence>
<evidence type="ECO:0000313" key="2">
    <source>
        <dbReference type="Proteomes" id="UP000055060"/>
    </source>
</evidence>
<dbReference type="AlphaFoldDB" id="A0A0S7BGI3"/>
<dbReference type="Pfam" id="PF08020">
    <property type="entry name" value="DUF1706"/>
    <property type="match status" value="1"/>
</dbReference>
<keyword evidence="2" id="KW-1185">Reference proteome</keyword>
<dbReference type="RefSeq" id="WP_075071968.1">
    <property type="nucleotide sequence ID" value="NZ_DF967972.1"/>
</dbReference>
<protein>
    <submittedName>
        <fullName evidence="1">Uncharacterized conserved protein</fullName>
    </submittedName>
</protein>
<organism evidence="1">
    <name type="scientific">Longilinea arvoryzae</name>
    <dbReference type="NCBI Taxonomy" id="360412"/>
    <lineage>
        <taxon>Bacteria</taxon>
        <taxon>Bacillati</taxon>
        <taxon>Chloroflexota</taxon>
        <taxon>Anaerolineae</taxon>
        <taxon>Anaerolineales</taxon>
        <taxon>Anaerolineaceae</taxon>
        <taxon>Longilinea</taxon>
    </lineage>
</organism>
<dbReference type="EMBL" id="DF967972">
    <property type="protein sequence ID" value="GAP12554.1"/>
    <property type="molecule type" value="Genomic_DNA"/>
</dbReference>
<dbReference type="SUPFAM" id="SSF109854">
    <property type="entry name" value="DinB/YfiT-like putative metalloenzymes"/>
    <property type="match status" value="1"/>
</dbReference>
<dbReference type="PANTHER" id="PTHR40658">
    <property type="match status" value="1"/>
</dbReference>
<accession>A0A0S7BGI3</accession>
<dbReference type="PANTHER" id="PTHR40658:SF4">
    <property type="entry name" value="HYPOTHETICAL CYTOSOLIC PROTEIN"/>
    <property type="match status" value="1"/>
</dbReference>
<gene>
    <name evidence="1" type="ORF">LARV_00290</name>
</gene>
<dbReference type="Gene3D" id="1.20.120.450">
    <property type="entry name" value="dinb family like domain"/>
    <property type="match status" value="1"/>
</dbReference>
<reference evidence="1" key="1">
    <citation type="submission" date="2015-07" db="EMBL/GenBank/DDBJ databases">
        <title>Draft Genome Sequences of Anaerolinea thermolimosa IMO-1, Bellilinea caldifistulae GOMI-1, Leptolinea tardivitalis YMTK-2, Levilinea saccharolytica KIBI-1,Longilinea arvoryzae KOME-1, Previously Described as Members of the Anaerolineaceae (Chloroflexi).</title>
        <authorList>
            <person name="Sekiguchi Y."/>
            <person name="Ohashi A."/>
            <person name="Matsuura N."/>
            <person name="Tourlousse M.D."/>
        </authorList>
    </citation>
    <scope>NUCLEOTIDE SEQUENCE [LARGE SCALE GENOMIC DNA]</scope>
    <source>
        <strain evidence="1">KOME-1</strain>
    </source>
</reference>